<feature type="modified residue" description="N6-(pyridoxal phosphate)lysine" evidence="5 7">
    <location>
        <position position="64"/>
    </location>
</feature>
<evidence type="ECO:0000256" key="6">
    <source>
        <dbReference type="NCBIfam" id="TIGR01048"/>
    </source>
</evidence>
<dbReference type="Pfam" id="PF00278">
    <property type="entry name" value="Orn_DAP_Arg_deC"/>
    <property type="match status" value="1"/>
</dbReference>
<feature type="binding site" evidence="5">
    <location>
        <position position="321"/>
    </location>
    <ligand>
        <name>substrate</name>
    </ligand>
</feature>
<keyword evidence="12" id="KW-1185">Reference proteome</keyword>
<dbReference type="GO" id="GO:0008836">
    <property type="term" value="F:diaminopimelate decarboxylase activity"/>
    <property type="evidence" value="ECO:0007669"/>
    <property type="project" value="UniProtKB-UniRule"/>
</dbReference>
<dbReference type="UniPathway" id="UPA00034">
    <property type="reaction ID" value="UER00027"/>
</dbReference>
<dbReference type="InterPro" id="IPR022657">
    <property type="entry name" value="De-COase2_CS"/>
</dbReference>
<dbReference type="Pfam" id="PF02784">
    <property type="entry name" value="Orn_Arg_deC_N"/>
    <property type="match status" value="1"/>
</dbReference>
<name>A0A2M9G607_9PROT</name>
<dbReference type="InterPro" id="IPR000183">
    <property type="entry name" value="Orn/DAP/Arg_de-COase"/>
</dbReference>
<feature type="binding site" evidence="5">
    <location>
        <position position="350"/>
    </location>
    <ligand>
        <name>substrate</name>
    </ligand>
</feature>
<dbReference type="PRINTS" id="PR01179">
    <property type="entry name" value="ODADCRBXLASE"/>
</dbReference>
<feature type="binding site" evidence="5">
    <location>
        <position position="243"/>
    </location>
    <ligand>
        <name>pyridoxal 5'-phosphate</name>
        <dbReference type="ChEBI" id="CHEBI:597326"/>
    </ligand>
</feature>
<proteinExistence type="inferred from homology"/>
<reference evidence="11 12" key="1">
    <citation type="submission" date="2017-11" db="EMBL/GenBank/DDBJ databases">
        <title>Draft genome sequence of Rhizobiales bacterium SY3-13.</title>
        <authorList>
            <person name="Sun C."/>
        </authorList>
    </citation>
    <scope>NUCLEOTIDE SEQUENCE [LARGE SCALE GENOMIC DNA]</scope>
    <source>
        <strain evidence="11 12">SY3-13</strain>
    </source>
</reference>
<dbReference type="SUPFAM" id="SSF51419">
    <property type="entry name" value="PLP-binding barrel"/>
    <property type="match status" value="1"/>
</dbReference>
<dbReference type="CDD" id="cd06828">
    <property type="entry name" value="PLPDE_III_DapDC"/>
    <property type="match status" value="1"/>
</dbReference>
<dbReference type="Gene3D" id="2.40.37.10">
    <property type="entry name" value="Lyase, Ornithine Decarboxylase, Chain A, domain 1"/>
    <property type="match status" value="1"/>
</dbReference>
<dbReference type="HAMAP" id="MF_02120">
    <property type="entry name" value="LysA"/>
    <property type="match status" value="1"/>
</dbReference>
<comment type="subunit">
    <text evidence="5">Homodimer.</text>
</comment>
<evidence type="ECO:0000256" key="2">
    <source>
        <dbReference type="ARBA" id="ARBA00022793"/>
    </source>
</evidence>
<keyword evidence="3 5" id="KW-0663">Pyridoxal phosphate</keyword>
<feature type="binding site" evidence="5">
    <location>
        <position position="378"/>
    </location>
    <ligand>
        <name>substrate</name>
    </ligand>
</feature>
<evidence type="ECO:0000313" key="12">
    <source>
        <dbReference type="Proteomes" id="UP000229498"/>
    </source>
</evidence>
<evidence type="ECO:0000256" key="4">
    <source>
        <dbReference type="ARBA" id="ARBA00023239"/>
    </source>
</evidence>
<feature type="binding site" evidence="5">
    <location>
        <position position="317"/>
    </location>
    <ligand>
        <name>substrate</name>
    </ligand>
</feature>
<comment type="function">
    <text evidence="5">Specifically catalyzes the decarboxylation of meso-diaminopimelate (meso-DAP) to L-lysine.</text>
</comment>
<comment type="cofactor">
    <cofactor evidence="1 5 7 8">
        <name>pyridoxal 5'-phosphate</name>
        <dbReference type="ChEBI" id="CHEBI:597326"/>
    </cofactor>
</comment>
<comment type="catalytic activity">
    <reaction evidence="5 8">
        <text>meso-2,6-diaminopimelate + H(+) = L-lysine + CO2</text>
        <dbReference type="Rhea" id="RHEA:15101"/>
        <dbReference type="ChEBI" id="CHEBI:15378"/>
        <dbReference type="ChEBI" id="CHEBI:16526"/>
        <dbReference type="ChEBI" id="CHEBI:32551"/>
        <dbReference type="ChEBI" id="CHEBI:57791"/>
        <dbReference type="EC" id="4.1.1.20"/>
    </reaction>
</comment>
<dbReference type="SUPFAM" id="SSF50621">
    <property type="entry name" value="Alanine racemase C-terminal domain-like"/>
    <property type="match status" value="1"/>
</dbReference>
<keyword evidence="2 5" id="KW-0210">Decarboxylase</keyword>
<protein>
    <recommendedName>
        <fullName evidence="5 6">Diaminopimelate decarboxylase</fullName>
        <shortName evidence="5">DAP decarboxylase</shortName>
        <shortName evidence="5">DAPDC</shortName>
        <ecNumber evidence="5 6">4.1.1.20</ecNumber>
    </recommendedName>
</protein>
<dbReference type="GO" id="GO:0009089">
    <property type="term" value="P:lysine biosynthetic process via diaminopimelate"/>
    <property type="evidence" value="ECO:0007669"/>
    <property type="project" value="UniProtKB-UniRule"/>
</dbReference>
<dbReference type="Proteomes" id="UP000229498">
    <property type="component" value="Unassembled WGS sequence"/>
</dbReference>
<organism evidence="11 12">
    <name type="scientific">Minwuia thermotolerans</name>
    <dbReference type="NCBI Taxonomy" id="2056226"/>
    <lineage>
        <taxon>Bacteria</taxon>
        <taxon>Pseudomonadati</taxon>
        <taxon>Pseudomonadota</taxon>
        <taxon>Alphaproteobacteria</taxon>
        <taxon>Minwuiales</taxon>
        <taxon>Minwuiaceae</taxon>
        <taxon>Minwuia</taxon>
    </lineage>
</organism>
<comment type="pathway">
    <text evidence="5 8">Amino-acid biosynthesis; L-lysine biosynthesis via DAP pathway; L-lysine from DL-2,6-diaminopimelate: step 1/1.</text>
</comment>
<dbReference type="RefSeq" id="WP_109796234.1">
    <property type="nucleotide sequence ID" value="NZ_PHIG01000007.1"/>
</dbReference>
<comment type="similarity">
    <text evidence="5">Belongs to the Orn/Lys/Arg decarboxylase class-II family. LysA subfamily.</text>
</comment>
<evidence type="ECO:0000256" key="7">
    <source>
        <dbReference type="PIRSR" id="PIRSR600183-50"/>
    </source>
</evidence>
<dbReference type="EMBL" id="PHIG01000007">
    <property type="protein sequence ID" value="PJK31148.1"/>
    <property type="molecule type" value="Genomic_DNA"/>
</dbReference>
<feature type="domain" description="Orn/DAP/Arg decarboxylase 2 N-terminal" evidence="10">
    <location>
        <begin position="37"/>
        <end position="284"/>
    </location>
</feature>
<evidence type="ECO:0000256" key="5">
    <source>
        <dbReference type="HAMAP-Rule" id="MF_02120"/>
    </source>
</evidence>
<dbReference type="InterPro" id="IPR022644">
    <property type="entry name" value="De-COase2_N"/>
</dbReference>
<evidence type="ECO:0000256" key="8">
    <source>
        <dbReference type="RuleBase" id="RU003738"/>
    </source>
</evidence>
<keyword evidence="5 8" id="KW-0457">Lysine biosynthesis</keyword>
<evidence type="ECO:0000313" key="11">
    <source>
        <dbReference type="EMBL" id="PJK31148.1"/>
    </source>
</evidence>
<dbReference type="EC" id="4.1.1.20" evidence="5 6"/>
<keyword evidence="4 5" id="KW-0456">Lyase</keyword>
<comment type="caution">
    <text evidence="11">The sequence shown here is derived from an EMBL/GenBank/DDBJ whole genome shotgun (WGS) entry which is preliminary data.</text>
</comment>
<dbReference type="PANTHER" id="PTHR43727">
    <property type="entry name" value="DIAMINOPIMELATE DECARBOXYLASE"/>
    <property type="match status" value="1"/>
</dbReference>
<dbReference type="PROSITE" id="PS00879">
    <property type="entry name" value="ODR_DC_2_2"/>
    <property type="match status" value="1"/>
</dbReference>
<evidence type="ECO:0000259" key="9">
    <source>
        <dbReference type="Pfam" id="PF00278"/>
    </source>
</evidence>
<feature type="binding site" evidence="5">
    <location>
        <position position="378"/>
    </location>
    <ligand>
        <name>pyridoxal 5'-phosphate</name>
        <dbReference type="ChEBI" id="CHEBI:597326"/>
    </ligand>
</feature>
<accession>A0A2M9G607</accession>
<evidence type="ECO:0000256" key="1">
    <source>
        <dbReference type="ARBA" id="ARBA00001933"/>
    </source>
</evidence>
<dbReference type="InterPro" id="IPR029066">
    <property type="entry name" value="PLP-binding_barrel"/>
</dbReference>
<dbReference type="InterPro" id="IPR002986">
    <property type="entry name" value="DAP_deCOOHase_LysA"/>
</dbReference>
<dbReference type="AlphaFoldDB" id="A0A2M9G607"/>
<dbReference type="NCBIfam" id="TIGR01048">
    <property type="entry name" value="lysA"/>
    <property type="match status" value="1"/>
</dbReference>
<dbReference type="Gene3D" id="3.20.20.10">
    <property type="entry name" value="Alanine racemase"/>
    <property type="match status" value="1"/>
</dbReference>
<dbReference type="FunFam" id="3.20.20.10:FF:000003">
    <property type="entry name" value="Diaminopimelate decarboxylase"/>
    <property type="match status" value="1"/>
</dbReference>
<keyword evidence="5" id="KW-0028">Amino-acid biosynthesis</keyword>
<dbReference type="PANTHER" id="PTHR43727:SF2">
    <property type="entry name" value="GROUP IV DECARBOXYLASE"/>
    <property type="match status" value="1"/>
</dbReference>
<dbReference type="GO" id="GO:0030170">
    <property type="term" value="F:pyridoxal phosphate binding"/>
    <property type="evidence" value="ECO:0007669"/>
    <property type="project" value="UniProtKB-UniRule"/>
</dbReference>
<dbReference type="PRINTS" id="PR01181">
    <property type="entry name" value="DAPDCRBXLASE"/>
</dbReference>
<gene>
    <name evidence="5 11" type="primary">lysA</name>
    <name evidence="11" type="ORF">CVT23_02630</name>
</gene>
<feature type="active site" description="Proton donor" evidence="7">
    <location>
        <position position="349"/>
    </location>
</feature>
<feature type="binding site" evidence="5">
    <location>
        <begin position="278"/>
        <end position="281"/>
    </location>
    <ligand>
        <name>pyridoxal 5'-phosphate</name>
        <dbReference type="ChEBI" id="CHEBI:597326"/>
    </ligand>
</feature>
<dbReference type="InterPro" id="IPR022643">
    <property type="entry name" value="De-COase2_C"/>
</dbReference>
<feature type="binding site" evidence="5">
    <location>
        <position position="281"/>
    </location>
    <ligand>
        <name>substrate</name>
    </ligand>
</feature>
<feature type="domain" description="Orn/DAP/Arg decarboxylase 2 C-terminal" evidence="9">
    <location>
        <begin position="30"/>
        <end position="376"/>
    </location>
</feature>
<dbReference type="OrthoDB" id="9802241at2"/>
<evidence type="ECO:0000259" key="10">
    <source>
        <dbReference type="Pfam" id="PF02784"/>
    </source>
</evidence>
<sequence length="437" mass="46678">MNYFDYRGGRLHAEGVPLATIAAEVGTPAYVYSAATLRRHYKVFAGALASASPGVKHLICYSLKANSNQAVIRVLADLGSGADVVSLGELRRALAAGIPGGKIVFSGVGKTAPEMRAALEAGIRQFNVESEPELEVLAAVAGSMGLRAPVAFRVNPDVDAETHAKISTGKKENKFGVPFERAREIYRWAATHPSIEIVGVDVHIGSQLTNLTPFERAFAKVAELVHALRDDGHAIRSVDLGGGLGIPYERNAPWPHPDAYAGVVQRTVGNLGCELIFEPGRMIAGNAGVLMASVIYVKQGQDRKFIILDAAMNDLIRPAMYDARHEVMTEREPAPDSAFEKVDLVGPVCESGDMFARDCEVPPLAAGDIVCFETAGAYGAVMSSTYNTRPLVAEVMVDGDRFAVVRPREDLESLIARDQIPEWLRGGAARGGSAKGA</sequence>
<evidence type="ECO:0000256" key="3">
    <source>
        <dbReference type="ARBA" id="ARBA00022898"/>
    </source>
</evidence>
<dbReference type="InterPro" id="IPR009006">
    <property type="entry name" value="Ala_racemase/Decarboxylase_C"/>
</dbReference>